<reference evidence="4" key="1">
    <citation type="submission" date="2013-10" db="EMBL/GenBank/DDBJ databases">
        <title>Genome sequencing of Onchocerca volvulus.</title>
        <authorList>
            <person name="Cotton J."/>
            <person name="Tsai J."/>
            <person name="Stanley E."/>
            <person name="Tracey A."/>
            <person name="Holroyd N."/>
            <person name="Lustigman S."/>
            <person name="Berriman M."/>
        </authorList>
    </citation>
    <scope>NUCLEOTIDE SEQUENCE</scope>
</reference>
<evidence type="ECO:0000256" key="1">
    <source>
        <dbReference type="SAM" id="MobiDB-lite"/>
    </source>
</evidence>
<dbReference type="Gene3D" id="3.40.50.410">
    <property type="entry name" value="von Willebrand factor, type A domain"/>
    <property type="match status" value="1"/>
</dbReference>
<dbReference type="InterPro" id="IPR051113">
    <property type="entry name" value="Integrator_subunit6"/>
</dbReference>
<dbReference type="Pfam" id="PF13519">
    <property type="entry name" value="VWA_2"/>
    <property type="match status" value="1"/>
</dbReference>
<feature type="region of interest" description="Disordered" evidence="1">
    <location>
        <begin position="658"/>
        <end position="711"/>
    </location>
</feature>
<name>A0A8R1TQN5_ONCVO</name>
<dbReference type="InterPro" id="IPR002035">
    <property type="entry name" value="VWF_A"/>
</dbReference>
<dbReference type="PROSITE" id="PS50234">
    <property type="entry name" value="VWFA"/>
    <property type="match status" value="1"/>
</dbReference>
<reference evidence="3" key="2">
    <citation type="submission" date="2022-06" db="UniProtKB">
        <authorList>
            <consortium name="EnsemblMetazoa"/>
        </authorList>
    </citation>
    <scope>IDENTIFICATION</scope>
</reference>
<dbReference type="PANTHER" id="PTHR12957">
    <property type="entry name" value="DEAD/H BOX POLYPEPTIDE 26/DICE1-RELATED"/>
    <property type="match status" value="1"/>
</dbReference>
<dbReference type="PANTHER" id="PTHR12957:SF2">
    <property type="entry name" value="INTEGRATOR COMPLEX SUBUNIT 6"/>
    <property type="match status" value="1"/>
</dbReference>
<feature type="compositionally biased region" description="Low complexity" evidence="1">
    <location>
        <begin position="676"/>
        <end position="685"/>
    </location>
</feature>
<dbReference type="EnsemblMetazoa" id="OVOC2403.1">
    <property type="protein sequence ID" value="OVOC2403.1"/>
    <property type="gene ID" value="WBGene00239212"/>
</dbReference>
<dbReference type="GO" id="GO:0034472">
    <property type="term" value="P:snRNA 3'-end processing"/>
    <property type="evidence" value="ECO:0007669"/>
    <property type="project" value="TreeGrafter"/>
</dbReference>
<evidence type="ECO:0000313" key="3">
    <source>
        <dbReference type="EnsemblMetazoa" id="OVOC2403.1"/>
    </source>
</evidence>
<evidence type="ECO:0000259" key="2">
    <source>
        <dbReference type="PROSITE" id="PS50234"/>
    </source>
</evidence>
<keyword evidence="4" id="KW-1185">Reference proteome</keyword>
<dbReference type="InterPro" id="IPR036465">
    <property type="entry name" value="vWFA_dom_sf"/>
</dbReference>
<dbReference type="CDD" id="cd00198">
    <property type="entry name" value="vWFA"/>
    <property type="match status" value="1"/>
</dbReference>
<dbReference type="FunFam" id="3.40.50.410:FF:000010">
    <property type="entry name" value="Integrator complex subunit 6 like"/>
    <property type="match status" value="1"/>
</dbReference>
<dbReference type="EMBL" id="CMVM020000073">
    <property type="status" value="NOT_ANNOTATED_CDS"/>
    <property type="molecule type" value="Genomic_DNA"/>
</dbReference>
<proteinExistence type="predicted"/>
<dbReference type="AlphaFoldDB" id="A0A8R1TQN5"/>
<accession>A0A8R1TQN5</accession>
<dbReference type="Pfam" id="PF25462">
    <property type="entry name" value="Beta-barrel_INTS6"/>
    <property type="match status" value="1"/>
</dbReference>
<dbReference type="SUPFAM" id="SSF53300">
    <property type="entry name" value="vWA-like"/>
    <property type="match status" value="1"/>
</dbReference>
<feature type="domain" description="VWFA" evidence="2">
    <location>
        <begin position="3"/>
        <end position="132"/>
    </location>
</feature>
<dbReference type="InterPro" id="IPR057413">
    <property type="entry name" value="Beta-barrel_INTS6"/>
</dbReference>
<sequence>MTIVVFLIDSSASMAQKTYQGTSMLDIARSIVELVLKQRMRDASARGDRYMLMSFEEFPMNVKAGWRESQSIFQEQLKMLKPHGLTSFGTALGSALRFVNVNRLQTGIDNFGAGRYPFYIEPVVIISITDGNCLTCPQFGIVSEIKVAKPTAIGNELIEEPFRWDQRLYSIVLRLGGNTPIGKVSPGMNIPSDNSPIDAMCIATGGRSYCISSHKMLSICVESVVQKLQQQGIVLRFEKYGPDPILNSDRTNGIVENGSSKRNGELTCISGKPFNLENWHNVTCTVYSRASRSYPGHWPIPEAFWPDRSMISLPPRKAHPVISFRCESCEPLVCQDFPFDKYELEPSPLTRFILERKQPGVCWQVFVHNSSVLGSSPAPFGYLKAATNLSSVNLFIMPYNYPLLLPLIEEMKMDPKARNSHSWRLRLEKYLATVPSYYVQPLKKAFARLNISHPMLEPDQMQQYSYNILSYIAKVKHMAREEFESLCSTVAASLQISIPLVSLINVQKRARLRDNRSMKRISGCSDMDNFHGFQVQVDIPKILIAPSLQFRNPFEIKRSKLFEQVQKMRINLMQQLNIRQIPVFEGGRPGTNIKLQHAEDLHNLPISQMGNYQEYIKSLEAVGRGPLREVEPQAIRVHAFGNPFKIDKKTMTVDEVGEGNLLGTSPKAETSKKRLSSTGSSASSTDNNRPPRRKAGPLAPDSLSRWRRRRRRSTSSCSSTVFSLSDLELASLSSDLSSKDTQAVIGSGCGPSTSGLNGNVEHRLNGDVHEKSLKRISPMRSQFSPVEKKSRLEGASRLEESALKEKKLLLGKFVRKLVDAEKVMSMQNREIKDLCIVDRRICLCYALREARRFRRKALIDLITKQLNQMLPNASICEDL</sequence>
<organism evidence="3 4">
    <name type="scientific">Onchocerca volvulus</name>
    <dbReference type="NCBI Taxonomy" id="6282"/>
    <lineage>
        <taxon>Eukaryota</taxon>
        <taxon>Metazoa</taxon>
        <taxon>Ecdysozoa</taxon>
        <taxon>Nematoda</taxon>
        <taxon>Chromadorea</taxon>
        <taxon>Rhabditida</taxon>
        <taxon>Spirurina</taxon>
        <taxon>Spiruromorpha</taxon>
        <taxon>Filarioidea</taxon>
        <taxon>Onchocercidae</taxon>
        <taxon>Onchocerca</taxon>
    </lineage>
</organism>
<protein>
    <submittedName>
        <fullName evidence="3">VWFA domain-containing protein</fullName>
    </submittedName>
</protein>
<dbReference type="Proteomes" id="UP000024404">
    <property type="component" value="Unassembled WGS sequence"/>
</dbReference>
<evidence type="ECO:0000313" key="4">
    <source>
        <dbReference type="Proteomes" id="UP000024404"/>
    </source>
</evidence>
<dbReference type="GO" id="GO:0032039">
    <property type="term" value="C:integrator complex"/>
    <property type="evidence" value="ECO:0007669"/>
    <property type="project" value="TreeGrafter"/>
</dbReference>